<evidence type="ECO:0000313" key="3">
    <source>
        <dbReference type="Proteomes" id="UP000464452"/>
    </source>
</evidence>
<accession>A0A6P1YAW1</accession>
<dbReference type="RefSeq" id="WP_163234549.1">
    <property type="nucleotide sequence ID" value="NZ_CP048617.1"/>
</dbReference>
<organism evidence="2 3">
    <name type="scientific">Caloranaerobacter azorensis</name>
    <dbReference type="NCBI Taxonomy" id="116090"/>
    <lineage>
        <taxon>Bacteria</taxon>
        <taxon>Bacillati</taxon>
        <taxon>Bacillota</taxon>
        <taxon>Tissierellia</taxon>
        <taxon>Tissierellales</taxon>
        <taxon>Thermohalobacteraceae</taxon>
        <taxon>Caloranaerobacter</taxon>
    </lineage>
</organism>
<keyword evidence="1" id="KW-0812">Transmembrane</keyword>
<feature type="transmembrane region" description="Helical" evidence="1">
    <location>
        <begin position="114"/>
        <end position="135"/>
    </location>
</feature>
<dbReference type="EMBL" id="CP048617">
    <property type="protein sequence ID" value="QIB26490.1"/>
    <property type="molecule type" value="Genomic_DNA"/>
</dbReference>
<reference evidence="2 3" key="1">
    <citation type="submission" date="2020-02" db="EMBL/GenBank/DDBJ databases">
        <title>Thermophilic hydrogen producing bacteria, Caloranaerobacter azorensis.</title>
        <authorList>
            <person name="Baek K."/>
        </authorList>
    </citation>
    <scope>NUCLEOTIDE SEQUENCE [LARGE SCALE GENOMIC DNA]</scope>
    <source>
        <strain evidence="2 3">T3-1</strain>
    </source>
</reference>
<protein>
    <submittedName>
        <fullName evidence="2">Uncharacterized protein</fullName>
    </submittedName>
</protein>
<feature type="transmembrane region" description="Helical" evidence="1">
    <location>
        <begin position="88"/>
        <end position="108"/>
    </location>
</feature>
<evidence type="ECO:0000313" key="2">
    <source>
        <dbReference type="EMBL" id="QIB26490.1"/>
    </source>
</evidence>
<name>A0A6P1YAW1_9FIRM</name>
<dbReference type="KEGG" id="cazo:G3A45_03705"/>
<sequence>MILLSIVFIIIVIDIILSNSTTHISDFIGRMLSGDINYIYNIIIRKLLMNVKLFKVSIWGESLRTNIILFVILLITQKNIVKKILFKNKNIAFGFKFSIISAIFGLLLNDSGVVMAALIFLLNVTALTYLIISALEMCCNGIQKSWED</sequence>
<keyword evidence="1" id="KW-0472">Membrane</keyword>
<dbReference type="Proteomes" id="UP000464452">
    <property type="component" value="Chromosome"/>
</dbReference>
<keyword evidence="1" id="KW-1133">Transmembrane helix</keyword>
<proteinExistence type="predicted"/>
<dbReference type="AlphaFoldDB" id="A0A6P1YAW1"/>
<feature type="transmembrane region" description="Helical" evidence="1">
    <location>
        <begin position="56"/>
        <end position="76"/>
    </location>
</feature>
<evidence type="ECO:0000256" key="1">
    <source>
        <dbReference type="SAM" id="Phobius"/>
    </source>
</evidence>
<gene>
    <name evidence="2" type="ORF">G3A45_03705</name>
</gene>